<evidence type="ECO:0000256" key="2">
    <source>
        <dbReference type="ARBA" id="ARBA00012251"/>
    </source>
</evidence>
<gene>
    <name evidence="11" type="ORF">DERYTH_LOCUS12848</name>
</gene>
<keyword evidence="8" id="KW-0862">Zinc</keyword>
<dbReference type="PROSITE" id="PS51873">
    <property type="entry name" value="TRIAD"/>
    <property type="match status" value="1"/>
</dbReference>
<evidence type="ECO:0000313" key="12">
    <source>
        <dbReference type="Proteomes" id="UP000789405"/>
    </source>
</evidence>
<dbReference type="AlphaFoldDB" id="A0A9N9HNX2"/>
<dbReference type="PANTHER" id="PTHR11685">
    <property type="entry name" value="RBR FAMILY RING FINGER AND IBR DOMAIN-CONTAINING"/>
    <property type="match status" value="1"/>
</dbReference>
<evidence type="ECO:0000256" key="4">
    <source>
        <dbReference type="ARBA" id="ARBA00022723"/>
    </source>
</evidence>
<keyword evidence="9" id="KW-0175">Coiled coil</keyword>
<evidence type="ECO:0000256" key="5">
    <source>
        <dbReference type="ARBA" id="ARBA00022737"/>
    </source>
</evidence>
<feature type="coiled-coil region" evidence="9">
    <location>
        <begin position="323"/>
        <end position="365"/>
    </location>
</feature>
<evidence type="ECO:0000259" key="10">
    <source>
        <dbReference type="PROSITE" id="PS51873"/>
    </source>
</evidence>
<sequence>MNNGVSVESIKVVSEDDDTINLEGRIVMHKVTPVGKKVSVDYTIDLWETHDNVVAKMSHSLTPEKDLYLFELSIYKNPDAPLYLEFAVKCDIAGSVFWTNGYQYIYDEDSQKEFFFNEFEPQNPTDNMKECIVCNEDVNPDDIVKVTDQCDHEDYMCRKCVKKNVKDNILDNELSNKGNFDILCPDVECRAVLQEQDVKKFVNEKLFNRYEKLKLNVALSLMPNFYWCANEECGSGQFHDEGDAAPIMTCTECKRKSCVVHKLLIDTNRFSCPECESERNEPVSPSNTQNEAEGTVVKTKKTYFSKFKSFIYDKKNDEPSQALKEIEIEEENTRLKLKKLDELKKAEMRKQQEEKRRSLILLKQEKKTEAYMQQLKQCPACKSRIQKSGGSDRMNCGNPTCRHEFCWM</sequence>
<accession>A0A9N9HNX2</accession>
<evidence type="ECO:0000256" key="3">
    <source>
        <dbReference type="ARBA" id="ARBA00022679"/>
    </source>
</evidence>
<keyword evidence="4" id="KW-0479">Metal-binding</keyword>
<dbReference type="InterPro" id="IPR013083">
    <property type="entry name" value="Znf_RING/FYVE/PHD"/>
</dbReference>
<dbReference type="Pfam" id="PF01485">
    <property type="entry name" value="IBR"/>
    <property type="match status" value="1"/>
</dbReference>
<dbReference type="EMBL" id="CAJVPY010008635">
    <property type="protein sequence ID" value="CAG8698735.1"/>
    <property type="molecule type" value="Genomic_DNA"/>
</dbReference>
<dbReference type="SUPFAM" id="SSF57850">
    <property type="entry name" value="RING/U-box"/>
    <property type="match status" value="3"/>
</dbReference>
<dbReference type="InterPro" id="IPR044066">
    <property type="entry name" value="TRIAD_supradom"/>
</dbReference>
<evidence type="ECO:0000256" key="1">
    <source>
        <dbReference type="ARBA" id="ARBA00001798"/>
    </source>
</evidence>
<dbReference type="Gene3D" id="1.20.120.1750">
    <property type="match status" value="1"/>
</dbReference>
<keyword evidence="5" id="KW-0677">Repeat</keyword>
<dbReference type="EC" id="2.3.2.31" evidence="2"/>
<dbReference type="InterPro" id="IPR031127">
    <property type="entry name" value="E3_UB_ligase_RBR"/>
</dbReference>
<dbReference type="Gene3D" id="3.30.40.10">
    <property type="entry name" value="Zinc/RING finger domain, C3HC4 (zinc finger)"/>
    <property type="match status" value="1"/>
</dbReference>
<evidence type="ECO:0000256" key="8">
    <source>
        <dbReference type="ARBA" id="ARBA00022833"/>
    </source>
</evidence>
<reference evidence="11" key="1">
    <citation type="submission" date="2021-06" db="EMBL/GenBank/DDBJ databases">
        <authorList>
            <person name="Kallberg Y."/>
            <person name="Tangrot J."/>
            <person name="Rosling A."/>
        </authorList>
    </citation>
    <scope>NUCLEOTIDE SEQUENCE</scope>
    <source>
        <strain evidence="11">MA453B</strain>
    </source>
</reference>
<comment type="catalytic activity">
    <reaction evidence="1">
        <text>[E2 ubiquitin-conjugating enzyme]-S-ubiquitinyl-L-cysteine + [acceptor protein]-L-lysine = [E2 ubiquitin-conjugating enzyme]-L-cysteine + [acceptor protein]-N(6)-ubiquitinyl-L-lysine.</text>
        <dbReference type="EC" id="2.3.2.31"/>
    </reaction>
</comment>
<keyword evidence="7" id="KW-0833">Ubl conjugation pathway</keyword>
<dbReference type="GO" id="GO:0016567">
    <property type="term" value="P:protein ubiquitination"/>
    <property type="evidence" value="ECO:0007669"/>
    <property type="project" value="InterPro"/>
</dbReference>
<dbReference type="OrthoDB" id="1431934at2759"/>
<evidence type="ECO:0000256" key="7">
    <source>
        <dbReference type="ARBA" id="ARBA00022786"/>
    </source>
</evidence>
<dbReference type="Gene3D" id="2.60.40.2440">
    <property type="entry name" value="Carbohydrate binding type-21 domain"/>
    <property type="match status" value="1"/>
</dbReference>
<proteinExistence type="predicted"/>
<evidence type="ECO:0000313" key="11">
    <source>
        <dbReference type="EMBL" id="CAG8698735.1"/>
    </source>
</evidence>
<keyword evidence="6" id="KW-0863">Zinc-finger</keyword>
<dbReference type="Pfam" id="PF22191">
    <property type="entry name" value="IBR_1"/>
    <property type="match status" value="1"/>
</dbReference>
<evidence type="ECO:0000256" key="9">
    <source>
        <dbReference type="SAM" id="Coils"/>
    </source>
</evidence>
<feature type="domain" description="RING-type" evidence="10">
    <location>
        <begin position="127"/>
        <end position="408"/>
    </location>
</feature>
<dbReference type="GO" id="GO:0008270">
    <property type="term" value="F:zinc ion binding"/>
    <property type="evidence" value="ECO:0007669"/>
    <property type="project" value="UniProtKB-KW"/>
</dbReference>
<name>A0A9N9HNX2_9GLOM</name>
<keyword evidence="3" id="KW-0808">Transferase</keyword>
<dbReference type="InterPro" id="IPR038175">
    <property type="entry name" value="CBM21_dom_sf"/>
</dbReference>
<protein>
    <recommendedName>
        <fullName evidence="2">RBR-type E3 ubiquitin transferase</fullName>
        <ecNumber evidence="2">2.3.2.31</ecNumber>
    </recommendedName>
</protein>
<evidence type="ECO:0000256" key="6">
    <source>
        <dbReference type="ARBA" id="ARBA00022771"/>
    </source>
</evidence>
<dbReference type="Proteomes" id="UP000789405">
    <property type="component" value="Unassembled WGS sequence"/>
</dbReference>
<keyword evidence="12" id="KW-1185">Reference proteome</keyword>
<organism evidence="11 12">
    <name type="scientific">Dentiscutata erythropus</name>
    <dbReference type="NCBI Taxonomy" id="1348616"/>
    <lineage>
        <taxon>Eukaryota</taxon>
        <taxon>Fungi</taxon>
        <taxon>Fungi incertae sedis</taxon>
        <taxon>Mucoromycota</taxon>
        <taxon>Glomeromycotina</taxon>
        <taxon>Glomeromycetes</taxon>
        <taxon>Diversisporales</taxon>
        <taxon>Gigasporaceae</taxon>
        <taxon>Dentiscutata</taxon>
    </lineage>
</organism>
<dbReference type="InterPro" id="IPR002867">
    <property type="entry name" value="IBR_dom"/>
</dbReference>
<dbReference type="CDD" id="cd20335">
    <property type="entry name" value="BRcat_RBR"/>
    <property type="match status" value="1"/>
</dbReference>
<dbReference type="GO" id="GO:0061630">
    <property type="term" value="F:ubiquitin protein ligase activity"/>
    <property type="evidence" value="ECO:0007669"/>
    <property type="project" value="UniProtKB-EC"/>
</dbReference>
<comment type="caution">
    <text evidence="11">The sequence shown here is derived from an EMBL/GenBank/DDBJ whole genome shotgun (WGS) entry which is preliminary data.</text>
</comment>